<dbReference type="GeneID" id="75008209"/>
<reference evidence="2 3" key="1">
    <citation type="journal article" date="2014" name="BMC Vet. Res.">
        <title>First report of Corynebacterium pseudotuberculosis from caseous lymphadenitis lesions in Black Alentejano pig (Sus scrofa domesticus).</title>
        <authorList>
            <person name="Oliveira M."/>
            <person name="Barroco C."/>
            <person name="Mottola C."/>
            <person name="Santos R."/>
            <person name="Lemsaddek A."/>
            <person name="Tavares L."/>
            <person name="Semedo-Lemsaddek T."/>
        </authorList>
    </citation>
    <scope>NUCLEOTIDE SEQUENCE [LARGE SCALE GENOMIC DNA]</scope>
    <source>
        <strain evidence="2 3">PO100/5</strain>
    </source>
</reference>
<organism evidence="2 3">
    <name type="scientific">Corynebacterium silvaticum</name>
    <dbReference type="NCBI Taxonomy" id="2320431"/>
    <lineage>
        <taxon>Bacteria</taxon>
        <taxon>Bacillati</taxon>
        <taxon>Actinomycetota</taxon>
        <taxon>Actinomycetes</taxon>
        <taxon>Mycobacteriales</taxon>
        <taxon>Corynebacteriaceae</taxon>
        <taxon>Corynebacterium</taxon>
    </lineage>
</organism>
<dbReference type="EMBL" id="CP021417">
    <property type="protein sequence ID" value="ARU46448.1"/>
    <property type="molecule type" value="Genomic_DNA"/>
</dbReference>
<evidence type="ECO:0000256" key="1">
    <source>
        <dbReference type="SAM" id="Phobius"/>
    </source>
</evidence>
<proteinExistence type="predicted"/>
<accession>A0A7Y4LG15</accession>
<reference evidence="2 3" key="2">
    <citation type="journal article" date="2020" name="Antonie Van Leeuwenhoek">
        <title>Phylogenomic characterisation of a novel corynebacterial species pathogenic to animals.</title>
        <authorList>
            <person name="Moller J."/>
            <person name="Musella L."/>
            <person name="Melnikov V."/>
            <person name="Geissdorfer W."/>
            <person name="Burkovski A."/>
            <person name="Sangal V."/>
        </authorList>
    </citation>
    <scope>NUCLEOTIDE SEQUENCE [LARGE SCALE GENOMIC DNA]</scope>
    <source>
        <strain evidence="2 3">PO100/5</strain>
    </source>
</reference>
<dbReference type="Proteomes" id="UP000195652">
    <property type="component" value="Chromosome"/>
</dbReference>
<dbReference type="AlphaFoldDB" id="A0A7Y4LG15"/>
<dbReference type="RefSeq" id="WP_087454253.1">
    <property type="nucleotide sequence ID" value="NZ_CP021417.2"/>
</dbReference>
<keyword evidence="3" id="KW-1185">Reference proteome</keyword>
<reference evidence="2 3" key="4">
    <citation type="journal article" date="2020" name="PLoS ONE">
        <title>Taxonomic classification of strain PO100/5 shows a broader geographic distribution and genetic markers of the recently described Corynebacterium silvaticum.</title>
        <authorList>
            <person name="Viana M.V.C."/>
            <person name="Profeta R."/>
            <person name="da Silva A.L."/>
            <person name="Hurtado R."/>
            <person name="Cerqueira J.C."/>
            <person name="Ribeiro B.F.S."/>
            <person name="Almeida M.O."/>
            <person name="Morais-Rodrigues F."/>
            <person name="Soares S.C."/>
            <person name="Oliveira M."/>
            <person name="Tavares L."/>
            <person name="Figueiredo H."/>
            <person name="Wattam A.R."/>
            <person name="Barh D."/>
            <person name="Ghosh P."/>
            <person name="Silva A."/>
            <person name="Azevedo V."/>
        </authorList>
    </citation>
    <scope>NUCLEOTIDE SEQUENCE [LARGE SCALE GENOMIC DNA]</scope>
    <source>
        <strain evidence="2 3">PO100/5</strain>
    </source>
</reference>
<keyword evidence="1" id="KW-0812">Transmembrane</keyword>
<dbReference type="KEGG" id="csil:CBE74_08120"/>
<reference evidence="2 3" key="3">
    <citation type="journal article" date="2020" name="Int. J. Syst. Evol. Microbiol.">
        <title>Corynebacterium silvaticum sp. nov., a unique group of NTTB corynebacteria in wild boar and roe deer.</title>
        <authorList>
            <person name="Dangel A."/>
            <person name="Berger A."/>
            <person name="Rau J."/>
            <person name="Eisenberg T."/>
            <person name="Kampfer P."/>
            <person name="Margos G."/>
            <person name="Contzen M."/>
            <person name="Busse H.J."/>
            <person name="Konrad R."/>
            <person name="Peters M."/>
            <person name="Sting R."/>
            <person name="Sing A."/>
        </authorList>
    </citation>
    <scope>NUCLEOTIDE SEQUENCE [LARGE SCALE GENOMIC DNA]</scope>
    <source>
        <strain evidence="2 3">PO100/5</strain>
    </source>
</reference>
<gene>
    <name evidence="2" type="ORF">CBE74_08120</name>
</gene>
<keyword evidence="1" id="KW-0472">Membrane</keyword>
<protein>
    <submittedName>
        <fullName evidence="2">Uncharacterized protein</fullName>
    </submittedName>
</protein>
<keyword evidence="1" id="KW-1133">Transmembrane helix</keyword>
<evidence type="ECO:0000313" key="3">
    <source>
        <dbReference type="Proteomes" id="UP000195652"/>
    </source>
</evidence>
<sequence length="179" mass="19259">MDHVDKGRMVIALVSIAALMAAIAILGQSDKTSKPMNINGDQLGMEHSESLDHYVSRSRESLSDFEGKAFALATFRGHFSVAEIGSVLEKAGIERVNAVISGGATAIELPEPIQGVNRASVLTQQIVMRGADEDDIRSVVVYDNVKALQKLQEDPKILTVEALPPDAAWGRIGIRPVNL</sequence>
<feature type="transmembrane region" description="Helical" evidence="1">
    <location>
        <begin position="6"/>
        <end position="26"/>
    </location>
</feature>
<evidence type="ECO:0000313" key="2">
    <source>
        <dbReference type="EMBL" id="ARU46448.1"/>
    </source>
</evidence>
<dbReference type="OrthoDB" id="4424197at2"/>
<name>A0A7Y4LG15_9CORY</name>